<evidence type="ECO:0000313" key="3">
    <source>
        <dbReference type="EMBL" id="GAH96287.1"/>
    </source>
</evidence>
<keyword evidence="1" id="KW-0472">Membrane</keyword>
<dbReference type="EMBL" id="BARV01000151">
    <property type="protein sequence ID" value="GAH94181.1"/>
    <property type="molecule type" value="Genomic_DNA"/>
</dbReference>
<feature type="transmembrane region" description="Helical" evidence="1">
    <location>
        <begin position="25"/>
        <end position="46"/>
    </location>
</feature>
<evidence type="ECO:0000313" key="2">
    <source>
        <dbReference type="EMBL" id="GAH94181.1"/>
    </source>
</evidence>
<protein>
    <submittedName>
        <fullName evidence="2">Uncharacterized protein</fullName>
    </submittedName>
</protein>
<name>X1JHJ7_9ZZZZ</name>
<dbReference type="EMBL" id="BARV01002802">
    <property type="protein sequence ID" value="GAH96287.1"/>
    <property type="molecule type" value="Genomic_DNA"/>
</dbReference>
<keyword evidence="1" id="KW-0812">Transmembrane</keyword>
<reference evidence="2" key="1">
    <citation type="journal article" date="2014" name="Front. Microbiol.">
        <title>High frequency of phylogenetically diverse reductive dehalogenase-homologous genes in deep subseafloor sedimentary metagenomes.</title>
        <authorList>
            <person name="Kawai M."/>
            <person name="Futagami T."/>
            <person name="Toyoda A."/>
            <person name="Takaki Y."/>
            <person name="Nishi S."/>
            <person name="Hori S."/>
            <person name="Arai W."/>
            <person name="Tsubouchi T."/>
            <person name="Morono Y."/>
            <person name="Uchiyama I."/>
            <person name="Ito T."/>
            <person name="Fujiyama A."/>
            <person name="Inagaki F."/>
            <person name="Takami H."/>
        </authorList>
    </citation>
    <scope>NUCLEOTIDE SEQUENCE</scope>
    <source>
        <strain evidence="2">Expedition CK06-06</strain>
    </source>
</reference>
<proteinExistence type="predicted"/>
<sequence>MLPLLTLFTFDEALLASTTAYIGSIFTDAVLLITLAIGIPLAFYVIRKIIGLMPKR</sequence>
<keyword evidence="1" id="KW-1133">Transmembrane helix</keyword>
<accession>X1JHJ7</accession>
<dbReference type="AlphaFoldDB" id="X1JHJ7"/>
<organism evidence="2">
    <name type="scientific">marine sediment metagenome</name>
    <dbReference type="NCBI Taxonomy" id="412755"/>
    <lineage>
        <taxon>unclassified sequences</taxon>
        <taxon>metagenomes</taxon>
        <taxon>ecological metagenomes</taxon>
    </lineage>
</organism>
<gene>
    <name evidence="2" type="ORF">S06H3_00736</name>
    <name evidence="3" type="ORF">S06H3_07030</name>
</gene>
<evidence type="ECO:0000256" key="1">
    <source>
        <dbReference type="SAM" id="Phobius"/>
    </source>
</evidence>
<comment type="caution">
    <text evidence="2">The sequence shown here is derived from an EMBL/GenBank/DDBJ whole genome shotgun (WGS) entry which is preliminary data.</text>
</comment>